<evidence type="ECO:0000313" key="3">
    <source>
        <dbReference type="Proteomes" id="UP001302477"/>
    </source>
</evidence>
<evidence type="ECO:0000313" key="2">
    <source>
        <dbReference type="EMBL" id="WOX03905.1"/>
    </source>
</evidence>
<dbReference type="InterPro" id="IPR002881">
    <property type="entry name" value="DUF58"/>
</dbReference>
<proteinExistence type="predicted"/>
<dbReference type="KEGG" id="mpaf:R5R33_09135"/>
<dbReference type="Gene3D" id="3.40.50.410">
    <property type="entry name" value="von Willebrand factor, type A domain"/>
    <property type="match status" value="1"/>
</dbReference>
<dbReference type="Pfam" id="PF01882">
    <property type="entry name" value="DUF58"/>
    <property type="match status" value="1"/>
</dbReference>
<dbReference type="PANTHER" id="PTHR33608">
    <property type="entry name" value="BLL2464 PROTEIN"/>
    <property type="match status" value="1"/>
</dbReference>
<gene>
    <name evidence="2" type="ORF">R5R33_09135</name>
</gene>
<evidence type="ECO:0000259" key="1">
    <source>
        <dbReference type="Pfam" id="PF01882"/>
    </source>
</evidence>
<dbReference type="SUPFAM" id="SSF53300">
    <property type="entry name" value="vWA-like"/>
    <property type="match status" value="1"/>
</dbReference>
<dbReference type="Proteomes" id="UP001302477">
    <property type="component" value="Chromosome"/>
</dbReference>
<dbReference type="InterPro" id="IPR036465">
    <property type="entry name" value="vWFA_dom_sf"/>
</dbReference>
<organism evidence="2 3">
    <name type="scientific">Microbulbifer pacificus</name>
    <dbReference type="NCBI Taxonomy" id="407164"/>
    <lineage>
        <taxon>Bacteria</taxon>
        <taxon>Pseudomonadati</taxon>
        <taxon>Pseudomonadota</taxon>
        <taxon>Gammaproteobacteria</taxon>
        <taxon>Cellvibrionales</taxon>
        <taxon>Microbulbiferaceae</taxon>
        <taxon>Microbulbifer</taxon>
    </lineage>
</organism>
<reference evidence="2 3" key="1">
    <citation type="submission" date="2023-10" db="EMBL/GenBank/DDBJ databases">
        <title>Description of Microbulbifer bruguierae sp. nov., isolated from the sediments of mangrove plant Bruguiera sexangula and comparative genomic analyses of the genus Microbulbifer.</title>
        <authorList>
            <person name="Long M."/>
        </authorList>
    </citation>
    <scope>NUCLEOTIDE SEQUENCE [LARGE SCALE GENOMIC DNA]</scope>
    <source>
        <strain evidence="2 3">SPO729</strain>
    </source>
</reference>
<keyword evidence="3" id="KW-1185">Reference proteome</keyword>
<protein>
    <submittedName>
        <fullName evidence="2">DUF58 domain-containing protein</fullName>
    </submittedName>
</protein>
<name>A0AAU0MVT5_9GAMM</name>
<dbReference type="PANTHER" id="PTHR33608:SF7">
    <property type="entry name" value="DUF58 DOMAIN-CONTAINING PROTEIN"/>
    <property type="match status" value="1"/>
</dbReference>
<dbReference type="RefSeq" id="WP_318952391.1">
    <property type="nucleotide sequence ID" value="NZ_CP137555.1"/>
</dbReference>
<feature type="domain" description="DUF58" evidence="1">
    <location>
        <begin position="44"/>
        <end position="266"/>
    </location>
</feature>
<sequence length="306" mass="34449">MQLIDPLTLASTRDLVWLSRHIAEGMLLGMQHSQRRGAGIEFQQYRSYEPGDAIRYIDWKLFARSDRYFVREAEQESQMHVCIVLDTSASMAQPSFIEPQLTKLQYAKCWIATLCWLLKNQNDRFSLLALNDRGNRHVPEGQGEGHHRRIALELESLEAAGHWPDSTQLAPVWARFEQPCQVVLVSDFFERDANGNGNGEATGELSRFAARLHAAGRPCLPMQILVEAEQTFPFHGDLRIRDPEAPGITELGASQQRNEYLAAFASAQRQLAAHFAARECPLITTTVETPIEQSLRAFIGAHGRIG</sequence>
<dbReference type="EMBL" id="CP137555">
    <property type="protein sequence ID" value="WOX03905.1"/>
    <property type="molecule type" value="Genomic_DNA"/>
</dbReference>
<dbReference type="AlphaFoldDB" id="A0AAU0MVT5"/>
<accession>A0AAU0MVT5</accession>